<dbReference type="InterPro" id="IPR050301">
    <property type="entry name" value="NTE"/>
</dbReference>
<name>A0A1M6PUT8_9BACT</name>
<dbReference type="Pfam" id="PF01734">
    <property type="entry name" value="Patatin"/>
    <property type="match status" value="1"/>
</dbReference>
<sequence>MYIDPVHKKWISRISLILIQLLFLNSILVHAQENSIEGKRPKVAVVLSGGGAKGFAHIGVLKILEEEGIPIDIIVGTSMGNLIGGIYSLGYNADEIEMLVTNQNWEQVLLDKIPREDLFFNDQILKQRYQLSLSFSDVKSIGLPQGIINGQNVLNIFCGLAANVPEKADFSKFPISFACVATDLETGEEVVMREGFLPTAMFSSMAIPGVFQAANHNNKLLVDGGAVNNFPADVAKQMGADIIIGVDIRGNLLPRDKLATMDGVISQMVNFLGQGKDSINNSYCDILIRPDITGYSVGSFSNEAADTLIRRGEKAAMQMKDQIRQLKEKYNLQPRHYSRSLVNKTNWLITKINFPDNNFLNDDFLKNKLNLELPGNYSTNNIKNAINRLYGYGGFALVYYYLSDNPTGKTLNLKLTPQKKYSQHIGFKANTNDAAAVLLNTTRRNYEKAFNFLSLSTELSANPGASFVAESNKGNIPTLGTEIKTKYQNYNIFEKREKLYNADLFYSSASLYFYKTFWNKLNFGAGIKEEYFDGDIFTKNTNEQVFAEKINQLLTNVYGYIRFDDMDNFYFPTKGTRINFKFSLYTDFADYKLSPEILFKMNRVIPVTPKTTLLCNIYSRIFFNNNYPLIKTTLVGGESYSQYFNHHLPFVGLPPAIIGDSNTGVGLVGLRIKMGKIHYLSLLYNLMVQGDDLDQLDKFSFIGGGGFKYSMDTGIGPIDLGIGYSGYHEKPTFSANLGYWF</sequence>
<dbReference type="GO" id="GO:0016787">
    <property type="term" value="F:hydrolase activity"/>
    <property type="evidence" value="ECO:0007669"/>
    <property type="project" value="UniProtKB-UniRule"/>
</dbReference>
<feature type="short sequence motif" description="GXSXG" evidence="4">
    <location>
        <begin position="76"/>
        <end position="80"/>
    </location>
</feature>
<dbReference type="PANTHER" id="PTHR14226">
    <property type="entry name" value="NEUROPATHY TARGET ESTERASE/SWISS CHEESE D.MELANOGASTER"/>
    <property type="match status" value="1"/>
</dbReference>
<keyword evidence="1 4" id="KW-0378">Hydrolase</keyword>
<feature type="active site" description="Nucleophile" evidence="4">
    <location>
        <position position="78"/>
    </location>
</feature>
<evidence type="ECO:0000256" key="2">
    <source>
        <dbReference type="ARBA" id="ARBA00022963"/>
    </source>
</evidence>
<keyword evidence="7" id="KW-1185">Reference proteome</keyword>
<dbReference type="EMBL" id="FQZE01000074">
    <property type="protein sequence ID" value="SHK11642.1"/>
    <property type="molecule type" value="Genomic_DNA"/>
</dbReference>
<dbReference type="InterPro" id="IPR002641">
    <property type="entry name" value="PNPLA_dom"/>
</dbReference>
<organism evidence="6 7">
    <name type="scientific">Tangfeifania diversioriginum</name>
    <dbReference type="NCBI Taxonomy" id="1168035"/>
    <lineage>
        <taxon>Bacteria</taxon>
        <taxon>Pseudomonadati</taxon>
        <taxon>Bacteroidota</taxon>
        <taxon>Bacteroidia</taxon>
        <taxon>Marinilabiliales</taxon>
        <taxon>Prolixibacteraceae</taxon>
        <taxon>Tangfeifania</taxon>
    </lineage>
</organism>
<dbReference type="STRING" id="1168035.SAMN05444280_1741"/>
<dbReference type="CDD" id="cd07205">
    <property type="entry name" value="Pat_PNPLA6_PNPLA7_NTE1_like"/>
    <property type="match status" value="1"/>
</dbReference>
<evidence type="ECO:0000259" key="5">
    <source>
        <dbReference type="PROSITE" id="PS51635"/>
    </source>
</evidence>
<dbReference type="Pfam" id="PF19143">
    <property type="entry name" value="Omp85_2"/>
    <property type="match status" value="1"/>
</dbReference>
<keyword evidence="3 4" id="KW-0443">Lipid metabolism</keyword>
<dbReference type="Proteomes" id="UP000184050">
    <property type="component" value="Unassembled WGS sequence"/>
</dbReference>
<dbReference type="InterPro" id="IPR016035">
    <property type="entry name" value="Acyl_Trfase/lysoPLipase"/>
</dbReference>
<dbReference type="PANTHER" id="PTHR14226:SF76">
    <property type="entry name" value="NTE FAMILY PROTEIN RSSA"/>
    <property type="match status" value="1"/>
</dbReference>
<evidence type="ECO:0000256" key="3">
    <source>
        <dbReference type="ARBA" id="ARBA00023098"/>
    </source>
</evidence>
<gene>
    <name evidence="6" type="ORF">SAMN05444280_1741</name>
</gene>
<keyword evidence="2 4" id="KW-0442">Lipid degradation</keyword>
<accession>A0A1M6PUT8</accession>
<evidence type="ECO:0000256" key="4">
    <source>
        <dbReference type="PROSITE-ProRule" id="PRU01161"/>
    </source>
</evidence>
<proteinExistence type="predicted"/>
<dbReference type="PROSITE" id="PS51635">
    <property type="entry name" value="PNPLA"/>
    <property type="match status" value="1"/>
</dbReference>
<evidence type="ECO:0000256" key="1">
    <source>
        <dbReference type="ARBA" id="ARBA00022801"/>
    </source>
</evidence>
<dbReference type="Gene3D" id="3.40.1090.10">
    <property type="entry name" value="Cytosolic phospholipase A2 catalytic domain"/>
    <property type="match status" value="2"/>
</dbReference>
<protein>
    <submittedName>
        <fullName evidence="6">NTE family protein</fullName>
    </submittedName>
</protein>
<dbReference type="InterPro" id="IPR043864">
    <property type="entry name" value="Omp85-like_dom"/>
</dbReference>
<evidence type="ECO:0000313" key="7">
    <source>
        <dbReference type="Proteomes" id="UP000184050"/>
    </source>
</evidence>
<feature type="short sequence motif" description="GXGXXG" evidence="4">
    <location>
        <begin position="49"/>
        <end position="54"/>
    </location>
</feature>
<feature type="domain" description="PNPLA" evidence="5">
    <location>
        <begin position="45"/>
        <end position="236"/>
    </location>
</feature>
<dbReference type="SUPFAM" id="SSF52151">
    <property type="entry name" value="FabD/lysophospholipase-like"/>
    <property type="match status" value="1"/>
</dbReference>
<feature type="active site" description="Proton acceptor" evidence="4">
    <location>
        <position position="223"/>
    </location>
</feature>
<dbReference type="GO" id="GO:0016042">
    <property type="term" value="P:lipid catabolic process"/>
    <property type="evidence" value="ECO:0007669"/>
    <property type="project" value="UniProtKB-UniRule"/>
</dbReference>
<evidence type="ECO:0000313" key="6">
    <source>
        <dbReference type="EMBL" id="SHK11642.1"/>
    </source>
</evidence>
<reference evidence="6 7" key="1">
    <citation type="submission" date="2016-11" db="EMBL/GenBank/DDBJ databases">
        <authorList>
            <person name="Jaros S."/>
            <person name="Januszkiewicz K."/>
            <person name="Wedrychowicz H."/>
        </authorList>
    </citation>
    <scope>NUCLEOTIDE SEQUENCE [LARGE SCALE GENOMIC DNA]</scope>
    <source>
        <strain evidence="6 7">DSM 27063</strain>
    </source>
</reference>
<feature type="short sequence motif" description="DGA/G" evidence="4">
    <location>
        <begin position="223"/>
        <end position="225"/>
    </location>
</feature>
<dbReference type="AlphaFoldDB" id="A0A1M6PUT8"/>